<evidence type="ECO:0000313" key="3">
    <source>
        <dbReference type="Proteomes" id="UP001392437"/>
    </source>
</evidence>
<protein>
    <submittedName>
        <fullName evidence="2">Uncharacterized protein</fullName>
    </submittedName>
</protein>
<dbReference type="Proteomes" id="UP001392437">
    <property type="component" value="Unassembled WGS sequence"/>
</dbReference>
<comment type="caution">
    <text evidence="2">The sequence shown here is derived from an EMBL/GenBank/DDBJ whole genome shotgun (WGS) entry which is preliminary data.</text>
</comment>
<accession>A0AAW0Q6T0</accession>
<dbReference type="AlphaFoldDB" id="A0AAW0Q6T0"/>
<evidence type="ECO:0000256" key="1">
    <source>
        <dbReference type="SAM" id="MobiDB-lite"/>
    </source>
</evidence>
<name>A0AAW0Q6T0_9PEZI</name>
<feature type="region of interest" description="Disordered" evidence="1">
    <location>
        <begin position="1"/>
        <end position="26"/>
    </location>
</feature>
<organism evidence="2 3">
    <name type="scientific">Apiospora kogelbergensis</name>
    <dbReference type="NCBI Taxonomy" id="1337665"/>
    <lineage>
        <taxon>Eukaryota</taxon>
        <taxon>Fungi</taxon>
        <taxon>Dikarya</taxon>
        <taxon>Ascomycota</taxon>
        <taxon>Pezizomycotina</taxon>
        <taxon>Sordariomycetes</taxon>
        <taxon>Xylariomycetidae</taxon>
        <taxon>Amphisphaeriales</taxon>
        <taxon>Apiosporaceae</taxon>
        <taxon>Apiospora</taxon>
    </lineage>
</organism>
<gene>
    <name evidence="2" type="ORF">PG999_014226</name>
</gene>
<evidence type="ECO:0000313" key="2">
    <source>
        <dbReference type="EMBL" id="KAK8096204.1"/>
    </source>
</evidence>
<sequence length="136" mass="15795">MGRHSSHSSSHSSRSSSNNGACDTATPAAEAYYRDRREDDLVRRFNREARCSTQPTRYIVNDGSLVINESLLHDSNTLIYNRRGSSMWLLLRRVAVVSLRLSRPRVLQRWRGSRWAPSPRPRRQRLLLHHDENNDV</sequence>
<reference evidence="2 3" key="1">
    <citation type="submission" date="2023-01" db="EMBL/GenBank/DDBJ databases">
        <title>Analysis of 21 Apiospora genomes using comparative genomics revels a genus with tremendous synthesis potential of carbohydrate active enzymes and secondary metabolites.</title>
        <authorList>
            <person name="Sorensen T."/>
        </authorList>
    </citation>
    <scope>NUCLEOTIDE SEQUENCE [LARGE SCALE GENOMIC DNA]</scope>
    <source>
        <strain evidence="2 3">CBS 117206</strain>
    </source>
</reference>
<keyword evidence="3" id="KW-1185">Reference proteome</keyword>
<proteinExistence type="predicted"/>
<dbReference type="EMBL" id="JAQQWP010000011">
    <property type="protein sequence ID" value="KAK8096204.1"/>
    <property type="molecule type" value="Genomic_DNA"/>
</dbReference>
<feature type="compositionally biased region" description="Low complexity" evidence="1">
    <location>
        <begin position="7"/>
        <end position="17"/>
    </location>
</feature>